<dbReference type="AlphaFoldDB" id="A0A8H7P3W5"/>
<organism evidence="1 2">
    <name type="scientific">Rhodonia placenta</name>
    <dbReference type="NCBI Taxonomy" id="104341"/>
    <lineage>
        <taxon>Eukaryota</taxon>
        <taxon>Fungi</taxon>
        <taxon>Dikarya</taxon>
        <taxon>Basidiomycota</taxon>
        <taxon>Agaricomycotina</taxon>
        <taxon>Agaricomycetes</taxon>
        <taxon>Polyporales</taxon>
        <taxon>Adustoporiaceae</taxon>
        <taxon>Rhodonia</taxon>
    </lineage>
</organism>
<sequence length="78" mass="8630">MISGSGFFYTTAEENTPHPLKESFGRHRRIKGRVHRYAGFAVAGPAAEPHRAFISTMVDHEGSIPTLAIVARRPHNFA</sequence>
<evidence type="ECO:0000313" key="2">
    <source>
        <dbReference type="Proteomes" id="UP000639403"/>
    </source>
</evidence>
<gene>
    <name evidence="1" type="ORF">IEO21_04589</name>
</gene>
<reference evidence="1" key="1">
    <citation type="submission" date="2020-11" db="EMBL/GenBank/DDBJ databases">
        <authorList>
            <person name="Koelle M."/>
            <person name="Horta M.A.C."/>
            <person name="Nowrousian M."/>
            <person name="Ohm R.A."/>
            <person name="Benz P."/>
            <person name="Pilgard A."/>
        </authorList>
    </citation>
    <scope>NUCLEOTIDE SEQUENCE</scope>
    <source>
        <strain evidence="1">FPRL280</strain>
    </source>
</reference>
<accession>A0A8H7P3W5</accession>
<reference evidence="1" key="2">
    <citation type="journal article" name="Front. Microbiol.">
        <title>Degradative Capacity of Two Strains of Rhodonia placenta: From Phenotype to Genotype.</title>
        <authorList>
            <person name="Kolle M."/>
            <person name="Horta M.A.C."/>
            <person name="Nowrousian M."/>
            <person name="Ohm R.A."/>
            <person name="Benz J.P."/>
            <person name="Pilgard A."/>
        </authorList>
    </citation>
    <scope>NUCLEOTIDE SEQUENCE</scope>
    <source>
        <strain evidence="1">FPRL280</strain>
    </source>
</reference>
<dbReference type="EMBL" id="JADOXO010000070">
    <property type="protein sequence ID" value="KAF9815492.1"/>
    <property type="molecule type" value="Genomic_DNA"/>
</dbReference>
<proteinExistence type="predicted"/>
<dbReference type="Proteomes" id="UP000639403">
    <property type="component" value="Unassembled WGS sequence"/>
</dbReference>
<name>A0A8H7P3W5_9APHY</name>
<protein>
    <submittedName>
        <fullName evidence="1">Uncharacterized protein</fullName>
    </submittedName>
</protein>
<comment type="caution">
    <text evidence="1">The sequence shown here is derived from an EMBL/GenBank/DDBJ whole genome shotgun (WGS) entry which is preliminary data.</text>
</comment>
<evidence type="ECO:0000313" key="1">
    <source>
        <dbReference type="EMBL" id="KAF9815492.1"/>
    </source>
</evidence>